<keyword evidence="3" id="KW-1185">Reference proteome</keyword>
<dbReference type="Pfam" id="PF13966">
    <property type="entry name" value="zf-RVT"/>
    <property type="match status" value="1"/>
</dbReference>
<proteinExistence type="predicted"/>
<sequence length="540" mass="62161">METKVNGSYMERIMRRCGFVSGINVSSSGRSGGLCLWWRELEIEVISYSNHHIAANICDTEGVPCCSAVGVYGWSEVSNRYRTWELMQAMLKQWARITFGDIKKKIKTAEGELHTAQAAPIDANMLETCKNLSEEIDELRRMEESYWYARARSNELRDGDKNTAYFHRKASNRRSRNRINGLYDKNGDWQMGSQQIQNIAIEYFEALFASGYPTDFDSVVSGLEQRITGAMNAINIDSLTHKVMKSHYFKSSDVIRANRGHDPSFVWRSIWNAKGVFPDGMVWKVGDGRDIKVWEDNWLVKEEGPIILHQCPNSNANMKVAELLDEESGEWNANMVRTMLGAENVARVLAVPLSANPTKDTIYWRLTNNGEFIVRSCYWLARLGNENSAPSVSSGKCWRSIWRLQGPPKLRFFIWSVVRGNIAVKERLCQRHITTNTTCQVCHHPNETVLHSLFYCSYARRIWECSDFIEELDAAPTHSFEERWLWPCSHLSVDRIRTLAALMWASWRCRNVHIFENQQPDAVKMASGFCKMVSDYMQYT</sequence>
<feature type="domain" description="Reverse transcriptase zinc-binding" evidence="1">
    <location>
        <begin position="372"/>
        <end position="463"/>
    </location>
</feature>
<dbReference type="OMA" id="WIFITEH"/>
<dbReference type="AlphaFoldDB" id="A0A803LSC1"/>
<reference evidence="2" key="2">
    <citation type="submission" date="2021-03" db="UniProtKB">
        <authorList>
            <consortium name="EnsemblPlants"/>
        </authorList>
    </citation>
    <scope>IDENTIFICATION</scope>
</reference>
<organism evidence="2 3">
    <name type="scientific">Chenopodium quinoa</name>
    <name type="common">Quinoa</name>
    <dbReference type="NCBI Taxonomy" id="63459"/>
    <lineage>
        <taxon>Eukaryota</taxon>
        <taxon>Viridiplantae</taxon>
        <taxon>Streptophyta</taxon>
        <taxon>Embryophyta</taxon>
        <taxon>Tracheophyta</taxon>
        <taxon>Spermatophyta</taxon>
        <taxon>Magnoliopsida</taxon>
        <taxon>eudicotyledons</taxon>
        <taxon>Gunneridae</taxon>
        <taxon>Pentapetalae</taxon>
        <taxon>Caryophyllales</taxon>
        <taxon>Chenopodiaceae</taxon>
        <taxon>Chenopodioideae</taxon>
        <taxon>Atripliceae</taxon>
        <taxon>Chenopodium</taxon>
    </lineage>
</organism>
<protein>
    <recommendedName>
        <fullName evidence="1">Reverse transcriptase zinc-binding domain-containing protein</fullName>
    </recommendedName>
</protein>
<dbReference type="Proteomes" id="UP000596660">
    <property type="component" value="Unplaced"/>
</dbReference>
<dbReference type="EnsemblPlants" id="AUR62018115-RA">
    <property type="protein sequence ID" value="AUR62018115-RA:cds"/>
    <property type="gene ID" value="AUR62018115"/>
</dbReference>
<dbReference type="Gramene" id="AUR62018115-RA">
    <property type="protein sequence ID" value="AUR62018115-RA:cds"/>
    <property type="gene ID" value="AUR62018115"/>
</dbReference>
<evidence type="ECO:0000313" key="2">
    <source>
        <dbReference type="EnsemblPlants" id="AUR62018115-RA:cds"/>
    </source>
</evidence>
<dbReference type="InterPro" id="IPR026960">
    <property type="entry name" value="RVT-Znf"/>
</dbReference>
<reference evidence="2" key="1">
    <citation type="journal article" date="2017" name="Nature">
        <title>The genome of Chenopodium quinoa.</title>
        <authorList>
            <person name="Jarvis D.E."/>
            <person name="Ho Y.S."/>
            <person name="Lightfoot D.J."/>
            <person name="Schmoeckel S.M."/>
            <person name="Li B."/>
            <person name="Borm T.J.A."/>
            <person name="Ohyanagi H."/>
            <person name="Mineta K."/>
            <person name="Michell C.T."/>
            <person name="Saber N."/>
            <person name="Kharbatia N.M."/>
            <person name="Rupper R.R."/>
            <person name="Sharp A.R."/>
            <person name="Dally N."/>
            <person name="Boughton B.A."/>
            <person name="Woo Y.H."/>
            <person name="Gao G."/>
            <person name="Schijlen E.G.W.M."/>
            <person name="Guo X."/>
            <person name="Momin A.A."/>
            <person name="Negrao S."/>
            <person name="Al-Babili S."/>
            <person name="Gehring C."/>
            <person name="Roessner U."/>
            <person name="Jung C."/>
            <person name="Murphy K."/>
            <person name="Arold S.T."/>
            <person name="Gojobori T."/>
            <person name="van der Linden C.G."/>
            <person name="van Loo E.N."/>
            <person name="Jellen E.N."/>
            <person name="Maughan P.J."/>
            <person name="Tester M."/>
        </authorList>
    </citation>
    <scope>NUCLEOTIDE SEQUENCE [LARGE SCALE GENOMIC DNA]</scope>
    <source>
        <strain evidence="2">cv. PI 614886</strain>
    </source>
</reference>
<accession>A0A803LSC1</accession>
<evidence type="ECO:0000313" key="3">
    <source>
        <dbReference type="Proteomes" id="UP000596660"/>
    </source>
</evidence>
<name>A0A803LSC1_CHEQI</name>
<evidence type="ECO:0000259" key="1">
    <source>
        <dbReference type="Pfam" id="PF13966"/>
    </source>
</evidence>